<feature type="transmembrane region" description="Helical" evidence="5">
    <location>
        <begin position="137"/>
        <end position="157"/>
    </location>
</feature>
<reference evidence="8" key="1">
    <citation type="submission" date="2012-11" db="EMBL/GenBank/DDBJ databases">
        <authorList>
            <person name="Lucero-Rivera Y.E."/>
            <person name="Tovar-Ramirez D."/>
        </authorList>
    </citation>
    <scope>NUCLEOTIDE SEQUENCE [LARGE SCALE GENOMIC DNA]</scope>
    <source>
        <strain evidence="8">Araruama</strain>
    </source>
</reference>
<proteinExistence type="predicted"/>
<dbReference type="InterPro" id="IPR007016">
    <property type="entry name" value="O-antigen_ligase-rel_domated"/>
</dbReference>
<evidence type="ECO:0000313" key="8">
    <source>
        <dbReference type="Proteomes" id="UP000189670"/>
    </source>
</evidence>
<gene>
    <name evidence="7" type="ORF">OMM_02497</name>
</gene>
<keyword evidence="3 5" id="KW-1133">Transmembrane helix</keyword>
<evidence type="ECO:0000256" key="1">
    <source>
        <dbReference type="ARBA" id="ARBA00004141"/>
    </source>
</evidence>
<evidence type="ECO:0000256" key="4">
    <source>
        <dbReference type="ARBA" id="ARBA00023136"/>
    </source>
</evidence>
<keyword evidence="4 5" id="KW-0472">Membrane</keyword>
<comment type="caution">
    <text evidence="7">The sequence shown here is derived from an EMBL/GenBank/DDBJ whole genome shotgun (WGS) entry which is preliminary data.</text>
</comment>
<feature type="transmembrane region" description="Helical" evidence="5">
    <location>
        <begin position="194"/>
        <end position="215"/>
    </location>
</feature>
<keyword evidence="2 5" id="KW-0812">Transmembrane</keyword>
<dbReference type="PANTHER" id="PTHR37422">
    <property type="entry name" value="TEICHURONIC ACID BIOSYNTHESIS PROTEIN TUAE"/>
    <property type="match status" value="1"/>
</dbReference>
<dbReference type="Proteomes" id="UP000189670">
    <property type="component" value="Unassembled WGS sequence"/>
</dbReference>
<dbReference type="InterPro" id="IPR051533">
    <property type="entry name" value="WaaL-like"/>
</dbReference>
<name>A0A1V1P9E9_9BACT</name>
<dbReference type="EMBL" id="ATBP01000270">
    <property type="protein sequence ID" value="ETR71418.1"/>
    <property type="molecule type" value="Genomic_DNA"/>
</dbReference>
<feature type="transmembrane region" description="Helical" evidence="5">
    <location>
        <begin position="46"/>
        <end position="64"/>
    </location>
</feature>
<evidence type="ECO:0000259" key="6">
    <source>
        <dbReference type="Pfam" id="PF04932"/>
    </source>
</evidence>
<feature type="transmembrane region" description="Helical" evidence="5">
    <location>
        <begin position="236"/>
        <end position="259"/>
    </location>
</feature>
<dbReference type="AlphaFoldDB" id="A0A1V1P9E9"/>
<evidence type="ECO:0000256" key="2">
    <source>
        <dbReference type="ARBA" id="ARBA00022692"/>
    </source>
</evidence>
<protein>
    <recommendedName>
        <fullName evidence="6">O-antigen ligase-related domain-containing protein</fullName>
    </recommendedName>
</protein>
<dbReference type="GO" id="GO:0016020">
    <property type="term" value="C:membrane"/>
    <property type="evidence" value="ECO:0007669"/>
    <property type="project" value="UniProtKB-SubCell"/>
</dbReference>
<dbReference type="Gene3D" id="1.25.40.10">
    <property type="entry name" value="Tetratricopeptide repeat domain"/>
    <property type="match status" value="1"/>
</dbReference>
<accession>A0A1V1P9E9</accession>
<feature type="domain" description="O-antigen ligase-related" evidence="6">
    <location>
        <begin position="6"/>
        <end position="144"/>
    </location>
</feature>
<dbReference type="PANTHER" id="PTHR37422:SF23">
    <property type="entry name" value="TEICHURONIC ACID BIOSYNTHESIS PROTEIN TUAE"/>
    <property type="match status" value="1"/>
</dbReference>
<evidence type="ECO:0000313" key="7">
    <source>
        <dbReference type="EMBL" id="ETR71418.1"/>
    </source>
</evidence>
<organism evidence="7 8">
    <name type="scientific">Candidatus Magnetoglobus multicellularis str. Araruama</name>
    <dbReference type="NCBI Taxonomy" id="890399"/>
    <lineage>
        <taxon>Bacteria</taxon>
        <taxon>Pseudomonadati</taxon>
        <taxon>Thermodesulfobacteriota</taxon>
        <taxon>Desulfobacteria</taxon>
        <taxon>Desulfobacterales</taxon>
        <taxon>Desulfobacteraceae</taxon>
        <taxon>Candidatus Magnetoglobus</taxon>
    </lineage>
</organism>
<feature type="transmembrane region" description="Helical" evidence="5">
    <location>
        <begin position="6"/>
        <end position="34"/>
    </location>
</feature>
<comment type="subcellular location">
    <subcellularLocation>
        <location evidence="1">Membrane</location>
        <topology evidence="1">Multi-pass membrane protein</topology>
    </subcellularLocation>
</comment>
<sequence length="456" mass="52643">MGLTAATIMGLGLFFSASRGAVVAVLPGAIILMTALYSRRTTRKQGILIILVGIIIVGYTVFIGEDRLVLRFNAIERAMTDRLRYVEATIDLIHDYPILGVGLSNFEHAFPKYQSIIDRQVTVTHAHNDWLQLYAEMGIWGILGALGILFLFIRIIIHRFRMRHSPMALCLGTVSIAVLISMSVHSLYDFPMHIPGNALIMIAICAVGFQAMHLIKHNKRDKSLLAFDIIPLSVKNIPIWLLFWGTMFTLFFVTTRHFIAETYCNTVPNTTLYRNQNPQIGAIQKAILWDSSNPVYWYKLAWQHIAYRNTLSESENAKEWIAVQEKIVYALEQAVAKNPCYAEYHIRLGWEYHRLHFHEKAEQRQKRIDASNISIKRAASVCGVKDYHQHMEIANFWNMRSATHQKLSKQKQYWKIAVSHYRQVLIQCPRQRCKKAISYQLQLFHRDESEYADIFD</sequence>
<dbReference type="InterPro" id="IPR011990">
    <property type="entry name" value="TPR-like_helical_dom_sf"/>
</dbReference>
<evidence type="ECO:0000256" key="5">
    <source>
        <dbReference type="SAM" id="Phobius"/>
    </source>
</evidence>
<evidence type="ECO:0000256" key="3">
    <source>
        <dbReference type="ARBA" id="ARBA00022989"/>
    </source>
</evidence>
<dbReference type="SUPFAM" id="SSF48452">
    <property type="entry name" value="TPR-like"/>
    <property type="match status" value="1"/>
</dbReference>
<dbReference type="Pfam" id="PF04932">
    <property type="entry name" value="Wzy_C"/>
    <property type="match status" value="1"/>
</dbReference>
<feature type="transmembrane region" description="Helical" evidence="5">
    <location>
        <begin position="169"/>
        <end position="188"/>
    </location>
</feature>